<dbReference type="Gene3D" id="2.130.10.10">
    <property type="entry name" value="YVTN repeat-like/Quinoprotein amine dehydrogenase"/>
    <property type="match status" value="2"/>
</dbReference>
<dbReference type="EMBL" id="PJQM01000720">
    <property type="protein sequence ID" value="RCI04311.1"/>
    <property type="molecule type" value="Genomic_DNA"/>
</dbReference>
<dbReference type="GO" id="GO:0006338">
    <property type="term" value="P:chromatin remodeling"/>
    <property type="evidence" value="ECO:0007669"/>
    <property type="project" value="TreeGrafter"/>
</dbReference>
<evidence type="ECO:0000256" key="1">
    <source>
        <dbReference type="ARBA" id="ARBA00022574"/>
    </source>
</evidence>
<dbReference type="InterPro" id="IPR001487">
    <property type="entry name" value="Bromodomain"/>
</dbReference>
<dbReference type="Pfam" id="PF00400">
    <property type="entry name" value="WD40"/>
    <property type="match status" value="6"/>
</dbReference>
<feature type="repeat" description="WD" evidence="5">
    <location>
        <begin position="694"/>
        <end position="733"/>
    </location>
</feature>
<dbReference type="InterPro" id="IPR001680">
    <property type="entry name" value="WD40_rpt"/>
</dbReference>
<dbReference type="InterPro" id="IPR015943">
    <property type="entry name" value="WD40/YVTN_repeat-like_dom_sf"/>
</dbReference>
<dbReference type="InterPro" id="IPR036427">
    <property type="entry name" value="Bromodomain-like_sf"/>
</dbReference>
<dbReference type="OrthoDB" id="784962at2759"/>
<dbReference type="AlphaFoldDB" id="A0A367KQ64"/>
<evidence type="ECO:0000259" key="8">
    <source>
        <dbReference type="PROSITE" id="PS50181"/>
    </source>
</evidence>
<dbReference type="InterPro" id="IPR019775">
    <property type="entry name" value="WD40_repeat_CS"/>
</dbReference>
<dbReference type="PROSITE" id="PS50014">
    <property type="entry name" value="BROMODOMAIN_2"/>
    <property type="match status" value="2"/>
</dbReference>
<gene>
    <name evidence="10" type="ORF">CU098_011487</name>
</gene>
<dbReference type="PRINTS" id="PR00320">
    <property type="entry name" value="GPROTEINBRPT"/>
</dbReference>
<feature type="domain" description="F-box" evidence="8">
    <location>
        <begin position="488"/>
        <end position="534"/>
    </location>
</feature>
<evidence type="ECO:0000259" key="9">
    <source>
        <dbReference type="PROSITE" id="PS51525"/>
    </source>
</evidence>
<dbReference type="PROSITE" id="PS50181">
    <property type="entry name" value="FBOX"/>
    <property type="match status" value="1"/>
</dbReference>
<dbReference type="PANTHER" id="PTHR22880:SF225">
    <property type="entry name" value="BROMODOMAIN-CONTAINING PROTEIN BET-1-RELATED"/>
    <property type="match status" value="1"/>
</dbReference>
<dbReference type="CDD" id="cd00200">
    <property type="entry name" value="WD40"/>
    <property type="match status" value="1"/>
</dbReference>
<dbReference type="SMART" id="SM00320">
    <property type="entry name" value="WD40"/>
    <property type="match status" value="6"/>
</dbReference>
<keyword evidence="1 5" id="KW-0853">WD repeat</keyword>
<feature type="region of interest" description="Disordered" evidence="6">
    <location>
        <begin position="1"/>
        <end position="20"/>
    </location>
</feature>
<evidence type="ECO:0000256" key="2">
    <source>
        <dbReference type="ARBA" id="ARBA00022737"/>
    </source>
</evidence>
<keyword evidence="2" id="KW-0677">Repeat</keyword>
<dbReference type="SMART" id="SM00256">
    <property type="entry name" value="FBOX"/>
    <property type="match status" value="1"/>
</dbReference>
<dbReference type="InterPro" id="IPR020472">
    <property type="entry name" value="WD40_PAC1"/>
</dbReference>
<proteinExistence type="predicted"/>
<feature type="compositionally biased region" description="Basic and acidic residues" evidence="6">
    <location>
        <begin position="149"/>
        <end position="162"/>
    </location>
</feature>
<keyword evidence="11" id="KW-1185">Reference proteome</keyword>
<dbReference type="Gene3D" id="1.20.1270.220">
    <property type="match status" value="1"/>
</dbReference>
<dbReference type="InterPro" id="IPR050935">
    <property type="entry name" value="Bromo_chromatin_reader"/>
</dbReference>
<dbReference type="PRINTS" id="PR00503">
    <property type="entry name" value="BROMODOMAIN"/>
</dbReference>
<dbReference type="GO" id="GO:0000785">
    <property type="term" value="C:chromatin"/>
    <property type="evidence" value="ECO:0007669"/>
    <property type="project" value="TreeGrafter"/>
</dbReference>
<dbReference type="InterPro" id="IPR001810">
    <property type="entry name" value="F-box_dom"/>
</dbReference>
<dbReference type="SUPFAM" id="SSF50978">
    <property type="entry name" value="WD40 repeat-like"/>
    <property type="match status" value="1"/>
</dbReference>
<feature type="repeat" description="WD" evidence="5">
    <location>
        <begin position="654"/>
        <end position="693"/>
    </location>
</feature>
<name>A0A367KQ64_RHIST</name>
<evidence type="ECO:0000313" key="11">
    <source>
        <dbReference type="Proteomes" id="UP000253551"/>
    </source>
</evidence>
<evidence type="ECO:0000259" key="7">
    <source>
        <dbReference type="PROSITE" id="PS50014"/>
    </source>
</evidence>
<dbReference type="PROSITE" id="PS50294">
    <property type="entry name" value="WD_REPEATS_REGION"/>
    <property type="match status" value="6"/>
</dbReference>
<dbReference type="STRING" id="4846.A0A367KQ64"/>
<evidence type="ECO:0000256" key="5">
    <source>
        <dbReference type="PROSITE-ProRule" id="PRU00221"/>
    </source>
</evidence>
<feature type="domain" description="Bromo" evidence="7">
    <location>
        <begin position="37"/>
        <end position="109"/>
    </location>
</feature>
<feature type="region of interest" description="Disordered" evidence="6">
    <location>
        <begin position="329"/>
        <end position="351"/>
    </location>
</feature>
<reference evidence="10 11" key="1">
    <citation type="journal article" date="2018" name="G3 (Bethesda)">
        <title>Phylogenetic and Phylogenomic Definition of Rhizopus Species.</title>
        <authorList>
            <person name="Gryganskyi A.P."/>
            <person name="Golan J."/>
            <person name="Dolatabadi S."/>
            <person name="Mondo S."/>
            <person name="Robb S."/>
            <person name="Idnurm A."/>
            <person name="Muszewska A."/>
            <person name="Steczkiewicz K."/>
            <person name="Masonjones S."/>
            <person name="Liao H.L."/>
            <person name="Gajdeczka M.T."/>
            <person name="Anike F."/>
            <person name="Vuek A."/>
            <person name="Anishchenko I.M."/>
            <person name="Voigt K."/>
            <person name="de Hoog G.S."/>
            <person name="Smith M.E."/>
            <person name="Heitman J."/>
            <person name="Vilgalys R."/>
            <person name="Stajich J.E."/>
        </authorList>
    </citation>
    <scope>NUCLEOTIDE SEQUENCE [LARGE SCALE GENOMIC DNA]</scope>
    <source>
        <strain evidence="10 11">LSU 92-RS-03</strain>
    </source>
</reference>
<dbReference type="InterPro" id="IPR036322">
    <property type="entry name" value="WD40_repeat_dom_sf"/>
</dbReference>
<dbReference type="SUPFAM" id="SSF47370">
    <property type="entry name" value="Bromodomain"/>
    <property type="match status" value="2"/>
</dbReference>
<sequence length="826" mass="95273">MLKSTYPFQSQTLPSPPLQTMTPDQQKYCSAIMRNLKKHRDAAPFLNPVDYVKLNVPDYPTIIKQPMHLLLVDQKLNQSEYTAVEDFISDVRLIFNNCFKYNGPEAMISVLCQNVESAFEKSLRQMPPSHPSSPKIALSPSVSPPPQEHFTKPISEDLNRPKREIHVPSKDYPQTLTHNKRTLSADLKFCSQILREMKRAKYRAISYPFLQPVDPVALNIPDYPTIVKRPMDLSTMERKLTQQEYRTADEFESDMSLMFSNCYLYNPPSLPIYSMAKQFEKVFRDKWEHKPVVEKKKTKTAKTSDVEEDDDRIAELERHIASISEQIASIKSSKKQPRRVKRKRPEPKKEEFTFEQKKELSEMINELTGDKLDTVVSIIQNSMPNLQGDGQQEIELDIDSLDIQTLHRLSEFVNPKAKKKAKRLRTNYSTKRQDQRIRTLQDQLDKFNAYPQEGSSSSSEEDSDEDRSSETRMDEGFQKSNSVLYHAIDFISCLPIEIACLILSFCDKKSLVESTRVCQYWHALCKDNHVWHQLYTRHHGPLAGVCSDYRYLYQKRLILKDRWTHPTHHAQMQIILGHTDSIYCVQFDQTKMITGSRDRTVKIWNFHGQCLKTLVGHQASVLCLQYDQSIIVTGSSDHTVLVWSMQTYHVLFCLRGHTSGVLDVCFDQDWIASCSKDNTIRLWDRKTGQHRQTLIGHRGPVNAIQLKGHRLVSASGDTVIKLWDMTTGQCLRDFVGHAHGLACVQFDGTKIVSGSNDNNIKVWHADTGECLLTCEGHTGLVRSLYFDKDKIVSGSYDQSIRVWDIQTGQCLQYKPRPKDFNYRFCL</sequence>
<evidence type="ECO:0000256" key="4">
    <source>
        <dbReference type="PROSITE-ProRule" id="PRU00035"/>
    </source>
</evidence>
<dbReference type="SUPFAM" id="SSF81383">
    <property type="entry name" value="F-box domain"/>
    <property type="match status" value="1"/>
</dbReference>
<feature type="domain" description="NET" evidence="9">
    <location>
        <begin position="342"/>
        <end position="424"/>
    </location>
</feature>
<feature type="repeat" description="WD" evidence="5">
    <location>
        <begin position="614"/>
        <end position="647"/>
    </location>
</feature>
<accession>A0A367KQ64</accession>
<feature type="repeat" description="WD" evidence="5">
    <location>
        <begin position="734"/>
        <end position="773"/>
    </location>
</feature>
<dbReference type="GO" id="GO:0006355">
    <property type="term" value="P:regulation of DNA-templated transcription"/>
    <property type="evidence" value="ECO:0007669"/>
    <property type="project" value="TreeGrafter"/>
</dbReference>
<dbReference type="SMART" id="SM00297">
    <property type="entry name" value="BROMO"/>
    <property type="match status" value="2"/>
</dbReference>
<keyword evidence="3 4" id="KW-0103">Bromodomain</keyword>
<dbReference type="InterPro" id="IPR027353">
    <property type="entry name" value="NET_dom"/>
</dbReference>
<evidence type="ECO:0000313" key="10">
    <source>
        <dbReference type="EMBL" id="RCI04311.1"/>
    </source>
</evidence>
<dbReference type="Proteomes" id="UP000253551">
    <property type="component" value="Unassembled WGS sequence"/>
</dbReference>
<feature type="region of interest" description="Disordered" evidence="6">
    <location>
        <begin position="448"/>
        <end position="474"/>
    </location>
</feature>
<dbReference type="GO" id="GO:0005634">
    <property type="term" value="C:nucleus"/>
    <property type="evidence" value="ECO:0007669"/>
    <property type="project" value="TreeGrafter"/>
</dbReference>
<dbReference type="Gene3D" id="1.20.920.10">
    <property type="entry name" value="Bromodomain-like"/>
    <property type="match status" value="2"/>
</dbReference>
<feature type="domain" description="Bromo" evidence="7">
    <location>
        <begin position="201"/>
        <end position="273"/>
    </location>
</feature>
<dbReference type="InterPro" id="IPR036047">
    <property type="entry name" value="F-box-like_dom_sf"/>
</dbReference>
<feature type="repeat" description="WD" evidence="5">
    <location>
        <begin position="774"/>
        <end position="813"/>
    </location>
</feature>
<dbReference type="Pfam" id="PF17035">
    <property type="entry name" value="BET"/>
    <property type="match status" value="1"/>
</dbReference>
<dbReference type="InterPro" id="IPR038336">
    <property type="entry name" value="NET_sf"/>
</dbReference>
<dbReference type="PROSITE" id="PS00678">
    <property type="entry name" value="WD_REPEATS_1"/>
    <property type="match status" value="2"/>
</dbReference>
<dbReference type="Gene3D" id="1.20.1280.50">
    <property type="match status" value="1"/>
</dbReference>
<organism evidence="10 11">
    <name type="scientific">Rhizopus stolonifer</name>
    <name type="common">Rhizopus nigricans</name>
    <dbReference type="NCBI Taxonomy" id="4846"/>
    <lineage>
        <taxon>Eukaryota</taxon>
        <taxon>Fungi</taxon>
        <taxon>Fungi incertae sedis</taxon>
        <taxon>Mucoromycota</taxon>
        <taxon>Mucoromycotina</taxon>
        <taxon>Mucoromycetes</taxon>
        <taxon>Mucorales</taxon>
        <taxon>Mucorineae</taxon>
        <taxon>Rhizopodaceae</taxon>
        <taxon>Rhizopus</taxon>
    </lineage>
</organism>
<comment type="caution">
    <text evidence="10">The sequence shown here is derived from an EMBL/GenBank/DDBJ whole genome shotgun (WGS) entry which is preliminary data.</text>
</comment>
<protein>
    <submittedName>
        <fullName evidence="10">Uncharacterized protein</fullName>
    </submittedName>
</protein>
<evidence type="ECO:0000256" key="6">
    <source>
        <dbReference type="SAM" id="MobiDB-lite"/>
    </source>
</evidence>
<feature type="repeat" description="WD" evidence="5">
    <location>
        <begin position="575"/>
        <end position="605"/>
    </location>
</feature>
<dbReference type="Pfam" id="PF12937">
    <property type="entry name" value="F-box-like"/>
    <property type="match status" value="1"/>
</dbReference>
<dbReference type="PANTHER" id="PTHR22880">
    <property type="entry name" value="FALZ-RELATED BROMODOMAIN-CONTAINING PROTEINS"/>
    <property type="match status" value="1"/>
</dbReference>
<evidence type="ECO:0000256" key="3">
    <source>
        <dbReference type="ARBA" id="ARBA00023117"/>
    </source>
</evidence>
<feature type="compositionally biased region" description="Basic residues" evidence="6">
    <location>
        <begin position="332"/>
        <end position="346"/>
    </location>
</feature>
<dbReference type="Pfam" id="PF00439">
    <property type="entry name" value="Bromodomain"/>
    <property type="match status" value="2"/>
</dbReference>
<dbReference type="PROSITE" id="PS50082">
    <property type="entry name" value="WD_REPEATS_2"/>
    <property type="match status" value="6"/>
</dbReference>
<dbReference type="PROSITE" id="PS51525">
    <property type="entry name" value="NET"/>
    <property type="match status" value="1"/>
</dbReference>
<feature type="region of interest" description="Disordered" evidence="6">
    <location>
        <begin position="123"/>
        <end position="162"/>
    </location>
</feature>